<dbReference type="InterPro" id="IPR036188">
    <property type="entry name" value="FAD/NAD-bd_sf"/>
</dbReference>
<comment type="cofactor">
    <cofactor evidence="1">
        <name>FAD</name>
        <dbReference type="ChEBI" id="CHEBI:57692"/>
    </cofactor>
</comment>
<evidence type="ECO:0000256" key="4">
    <source>
        <dbReference type="ARBA" id="ARBA00023002"/>
    </source>
</evidence>
<dbReference type="GO" id="GO:0005737">
    <property type="term" value="C:cytoplasm"/>
    <property type="evidence" value="ECO:0007669"/>
    <property type="project" value="TreeGrafter"/>
</dbReference>
<dbReference type="Gene3D" id="3.30.9.10">
    <property type="entry name" value="D-Amino Acid Oxidase, subunit A, domain 2"/>
    <property type="match status" value="1"/>
</dbReference>
<dbReference type="EMBL" id="CP033236">
    <property type="protein sequence ID" value="AZF70469.1"/>
    <property type="molecule type" value="Genomic_DNA"/>
</dbReference>
<accession>A0A3G8E9B1</accession>
<dbReference type="PANTHER" id="PTHR13847:SF286">
    <property type="entry name" value="D-AMINO ACID DEHYDROGENASE"/>
    <property type="match status" value="1"/>
</dbReference>
<evidence type="ECO:0000313" key="14">
    <source>
        <dbReference type="Proteomes" id="UP000269431"/>
    </source>
</evidence>
<dbReference type="AlphaFoldDB" id="A0A3G8E9B1"/>
<dbReference type="EMBL" id="CP033238">
    <property type="protein sequence ID" value="AZF75714.1"/>
    <property type="molecule type" value="Genomic_DNA"/>
</dbReference>
<sequence length="343" mass="38391">MTYQHYDLKVIIVGGGIVGSSIYRLLKKNGIEVQLIDPKVKRPFPSLIHSLLLKGKDIELAKLSLNFYKKFNIPYYPFKSYTLGKINSSIIDSWISAGVNINVKYVNWINDQAIEAIGGDGLVSIGSLINSTEKIIYQSNIVIDKGKGFVKINNKLYESDLIILSAGAWSKYLINVKLPVKTYYCWASLFLSKKKEVGSNIIYDYVNNFYSRPVIGLGFPLAIMGDGKAIETTPLQQNICIEDKNEVSARISRRLGEVKELYTSGSFCEATPDMRPAYGKIAENVYFIGGFNGYGAEVGPGLAHVLVEEILSKKEATYFTEYRLERLNGYDGNFEIGQEPHEL</sequence>
<dbReference type="Proteomes" id="UP000278715">
    <property type="component" value="Chromosome"/>
</dbReference>
<dbReference type="EMBL" id="CP033239">
    <property type="protein sequence ID" value="AZF78321.1"/>
    <property type="molecule type" value="Genomic_DNA"/>
</dbReference>
<dbReference type="GO" id="GO:0016491">
    <property type="term" value="F:oxidoreductase activity"/>
    <property type="evidence" value="ECO:0007669"/>
    <property type="project" value="UniProtKB-KW"/>
</dbReference>
<dbReference type="RefSeq" id="WP_014511475.1">
    <property type="nucleotide sequence ID" value="NZ_CP033235.1"/>
</dbReference>
<organism evidence="10 18">
    <name type="scientific">Saccharolobus solfataricus</name>
    <name type="common">Sulfolobus solfataricus</name>
    <dbReference type="NCBI Taxonomy" id="2287"/>
    <lineage>
        <taxon>Archaea</taxon>
        <taxon>Thermoproteota</taxon>
        <taxon>Thermoprotei</taxon>
        <taxon>Sulfolobales</taxon>
        <taxon>Sulfolobaceae</taxon>
        <taxon>Saccharolobus</taxon>
    </lineage>
</organism>
<dbReference type="EMBL" id="CP033237">
    <property type="protein sequence ID" value="AZF73089.1"/>
    <property type="molecule type" value="Genomic_DNA"/>
</dbReference>
<dbReference type="Gene3D" id="3.50.50.60">
    <property type="entry name" value="FAD/NAD(P)-binding domain"/>
    <property type="match status" value="2"/>
</dbReference>
<evidence type="ECO:0000313" key="12">
    <source>
        <dbReference type="EMBL" id="AZF83567.1"/>
    </source>
</evidence>
<dbReference type="GeneID" id="44128984"/>
<evidence type="ECO:0000313" key="19">
    <source>
        <dbReference type="Proteomes" id="UP000282269"/>
    </source>
</evidence>
<reference evidence="13 14" key="1">
    <citation type="journal article" date="2018" name="Proc. Natl. Acad. Sci. U.S.A.">
        <title>Nonmutational mechanism of inheritance in the Archaeon Sulfolobus solfataricus.</title>
        <authorList>
            <person name="Payne S."/>
            <person name="McCarthy S."/>
            <person name="Johnson T."/>
            <person name="North E."/>
            <person name="Blum P."/>
        </authorList>
    </citation>
    <scope>NUCLEOTIDE SEQUENCE [LARGE SCALE GENOMIC DNA]</scope>
    <source>
        <strain evidence="7 13">SARC-H</strain>
        <strain evidence="8 17">SARC-I</strain>
        <strain evidence="10 18">SARC-N</strain>
        <strain evidence="11 19">SARC-O</strain>
        <strain evidence="12 14">SUL120</strain>
        <strain evidence="6 15">SULG</strain>
        <strain evidence="9 16">SULM</strain>
    </source>
</reference>
<evidence type="ECO:0000313" key="8">
    <source>
        <dbReference type="EMBL" id="AZF73089.1"/>
    </source>
</evidence>
<feature type="domain" description="FAD dependent oxidoreductase" evidence="5">
    <location>
        <begin position="157"/>
        <end position="308"/>
    </location>
</feature>
<name>A0A3G8E9B1_SACSO</name>
<evidence type="ECO:0000313" key="7">
    <source>
        <dbReference type="EMBL" id="AZF70469.1"/>
    </source>
</evidence>
<dbReference type="Proteomes" id="UP000267993">
    <property type="component" value="Chromosome"/>
</dbReference>
<dbReference type="InterPro" id="IPR006076">
    <property type="entry name" value="FAD-dep_OxRdtase"/>
</dbReference>
<dbReference type="Proteomes" id="UP000269431">
    <property type="component" value="Chromosome"/>
</dbReference>
<dbReference type="Pfam" id="PF01266">
    <property type="entry name" value="DAO"/>
    <property type="match status" value="1"/>
</dbReference>
<evidence type="ECO:0000313" key="18">
    <source>
        <dbReference type="Proteomes" id="UP000278715"/>
    </source>
</evidence>
<dbReference type="PANTHER" id="PTHR13847">
    <property type="entry name" value="SARCOSINE DEHYDROGENASE-RELATED"/>
    <property type="match status" value="1"/>
</dbReference>
<evidence type="ECO:0000313" key="10">
    <source>
        <dbReference type="EMBL" id="AZF78321.1"/>
    </source>
</evidence>
<proteinExistence type="inferred from homology"/>
<evidence type="ECO:0000313" key="17">
    <source>
        <dbReference type="Proteomes" id="UP000275843"/>
    </source>
</evidence>
<dbReference type="SUPFAM" id="SSF51971">
    <property type="entry name" value="Nucleotide-binding domain"/>
    <property type="match status" value="1"/>
</dbReference>
<evidence type="ECO:0000313" key="9">
    <source>
        <dbReference type="EMBL" id="AZF75714.1"/>
    </source>
</evidence>
<comment type="similarity">
    <text evidence="2">Belongs to the DadA oxidoreductase family.</text>
</comment>
<dbReference type="Proteomes" id="UP000273194">
    <property type="component" value="Chromosome"/>
</dbReference>
<evidence type="ECO:0000313" key="6">
    <source>
        <dbReference type="EMBL" id="AZF67849.1"/>
    </source>
</evidence>
<dbReference type="Proteomes" id="UP000282269">
    <property type="component" value="Chromosome"/>
</dbReference>
<evidence type="ECO:0000313" key="15">
    <source>
        <dbReference type="Proteomes" id="UP000273194"/>
    </source>
</evidence>
<evidence type="ECO:0000256" key="2">
    <source>
        <dbReference type="ARBA" id="ARBA00009410"/>
    </source>
</evidence>
<evidence type="ECO:0000256" key="3">
    <source>
        <dbReference type="ARBA" id="ARBA00022630"/>
    </source>
</evidence>
<keyword evidence="3" id="KW-0285">Flavoprotein</keyword>
<protein>
    <submittedName>
        <fullName evidence="10">FAD-binding oxidoreductase</fullName>
    </submittedName>
</protein>
<evidence type="ECO:0000313" key="16">
    <source>
        <dbReference type="Proteomes" id="UP000273443"/>
    </source>
</evidence>
<gene>
    <name evidence="6" type="ORF">SULG_05100</name>
    <name evidence="7" type="ORF">SULH_05100</name>
    <name evidence="8" type="ORF">SULI_05100</name>
    <name evidence="9" type="ORF">SULM_05100</name>
    <name evidence="10" type="ORF">SULN_05100</name>
    <name evidence="11" type="ORF">SULO_05110</name>
    <name evidence="12" type="ORF">SULZ_05345</name>
</gene>
<evidence type="ECO:0000256" key="1">
    <source>
        <dbReference type="ARBA" id="ARBA00001974"/>
    </source>
</evidence>
<evidence type="ECO:0000313" key="13">
    <source>
        <dbReference type="Proteomes" id="UP000267993"/>
    </source>
</evidence>
<evidence type="ECO:0000313" key="11">
    <source>
        <dbReference type="EMBL" id="AZF80927.1"/>
    </source>
</evidence>
<dbReference type="EMBL" id="CP033235">
    <property type="protein sequence ID" value="AZF67849.1"/>
    <property type="molecule type" value="Genomic_DNA"/>
</dbReference>
<dbReference type="Proteomes" id="UP000273443">
    <property type="component" value="Chromosome"/>
</dbReference>
<keyword evidence="4" id="KW-0560">Oxidoreductase</keyword>
<dbReference type="EMBL" id="CP033240">
    <property type="protein sequence ID" value="AZF80927.1"/>
    <property type="molecule type" value="Genomic_DNA"/>
</dbReference>
<evidence type="ECO:0000259" key="5">
    <source>
        <dbReference type="Pfam" id="PF01266"/>
    </source>
</evidence>
<dbReference type="EMBL" id="CP033241">
    <property type="protein sequence ID" value="AZF83567.1"/>
    <property type="molecule type" value="Genomic_DNA"/>
</dbReference>
<dbReference type="Proteomes" id="UP000275843">
    <property type="component" value="Chromosome"/>
</dbReference>